<protein>
    <recommendedName>
        <fullName evidence="3 6">peptidylprolyl isomerase</fullName>
        <ecNumber evidence="3 6">5.2.1.8</ecNumber>
    </recommendedName>
</protein>
<evidence type="ECO:0000256" key="1">
    <source>
        <dbReference type="ARBA" id="ARBA00000971"/>
    </source>
</evidence>
<feature type="domain" description="PPIase FKBP-type" evidence="8">
    <location>
        <begin position="98"/>
        <end position="184"/>
    </location>
</feature>
<dbReference type="Proteomes" id="UP000182744">
    <property type="component" value="Unassembled WGS sequence"/>
</dbReference>
<proteinExistence type="inferred from homology"/>
<dbReference type="EC" id="5.2.1.8" evidence="3 6"/>
<dbReference type="RefSeq" id="WP_049620121.1">
    <property type="nucleotide sequence ID" value="NZ_FNAU01000005.1"/>
</dbReference>
<keyword evidence="7" id="KW-0732">Signal</keyword>
<keyword evidence="5 6" id="KW-0413">Isomerase</keyword>
<evidence type="ECO:0000256" key="2">
    <source>
        <dbReference type="ARBA" id="ARBA00006577"/>
    </source>
</evidence>
<dbReference type="Proteomes" id="UP001273799">
    <property type="component" value="Unassembled WGS sequence"/>
</dbReference>
<dbReference type="InterPro" id="IPR001179">
    <property type="entry name" value="PPIase_FKBP_dom"/>
</dbReference>
<reference evidence="10" key="2">
    <citation type="submission" date="2016-10" db="EMBL/GenBank/DDBJ databases">
        <authorList>
            <person name="Varghese N."/>
            <person name="Submissions S."/>
        </authorList>
    </citation>
    <scope>NUCLEOTIDE SEQUENCE</scope>
    <source>
        <strain evidence="10">DSM 20639</strain>
    </source>
</reference>
<evidence type="ECO:0000256" key="4">
    <source>
        <dbReference type="ARBA" id="ARBA00023110"/>
    </source>
</evidence>
<keyword evidence="4 6" id="KW-0697">Rotamase</keyword>
<dbReference type="AlphaFoldDB" id="A0A1B9BC79"/>
<dbReference type="PANTHER" id="PTHR43811:SF19">
    <property type="entry name" value="39 KDA FK506-BINDING NUCLEAR PROTEIN"/>
    <property type="match status" value="1"/>
</dbReference>
<dbReference type="Gene3D" id="3.10.50.40">
    <property type="match status" value="1"/>
</dbReference>
<feature type="chain" id="PRO_5042684607" description="peptidylprolyl isomerase" evidence="7">
    <location>
        <begin position="19"/>
        <end position="327"/>
    </location>
</feature>
<dbReference type="InterPro" id="IPR046357">
    <property type="entry name" value="PPIase_dom_sf"/>
</dbReference>
<accession>A0A1B9BC79</accession>
<reference evidence="12" key="1">
    <citation type="submission" date="2016-10" db="EMBL/GenBank/DDBJ databases">
        <authorList>
            <person name="Varghese N."/>
        </authorList>
    </citation>
    <scope>NUCLEOTIDE SEQUENCE [LARGE SCALE GENOMIC DNA]</scope>
    <source>
        <strain evidence="12">DSM 20639</strain>
    </source>
</reference>
<dbReference type="PROSITE" id="PS50059">
    <property type="entry name" value="FKBP_PPIASE"/>
    <property type="match status" value="1"/>
</dbReference>
<dbReference type="Pfam" id="PF00254">
    <property type="entry name" value="FKBP_C"/>
    <property type="match status" value="1"/>
</dbReference>
<evidence type="ECO:0000256" key="7">
    <source>
        <dbReference type="SAM" id="SignalP"/>
    </source>
</evidence>
<reference evidence="9" key="4">
    <citation type="submission" date="2023-10" db="EMBL/GenBank/DDBJ databases">
        <title>Whole Genome based description of the genera Actinobaculum and Actinotignum reveals a complex phylogenetic relationship within the species included in the genus Actinotignum.</title>
        <authorList>
            <person name="Jensen C.S."/>
            <person name="Dargis R."/>
            <person name="Kemp M."/>
            <person name="Christensen J.J."/>
        </authorList>
    </citation>
    <scope>NUCLEOTIDE SEQUENCE</scope>
    <source>
        <strain evidence="9">Actinobaculum_suis_CCUG19206T</strain>
    </source>
</reference>
<dbReference type="EMBL" id="JAWNFU010000004">
    <property type="protein sequence ID" value="MDY5153792.1"/>
    <property type="molecule type" value="Genomic_DNA"/>
</dbReference>
<dbReference type="EMBL" id="FNAU01000005">
    <property type="protein sequence ID" value="SDE28723.1"/>
    <property type="molecule type" value="Genomic_DNA"/>
</dbReference>
<gene>
    <name evidence="11" type="primary">fkbP_2</name>
    <name evidence="11" type="ORF">NCTC10327_01287</name>
    <name evidence="9" type="ORF">R6G71_07030</name>
    <name evidence="10" type="ORF">SAMN05421878_10580</name>
</gene>
<comment type="catalytic activity">
    <reaction evidence="1 6">
        <text>[protein]-peptidylproline (omega=180) = [protein]-peptidylproline (omega=0)</text>
        <dbReference type="Rhea" id="RHEA:16237"/>
        <dbReference type="Rhea" id="RHEA-COMP:10747"/>
        <dbReference type="Rhea" id="RHEA-COMP:10748"/>
        <dbReference type="ChEBI" id="CHEBI:83833"/>
        <dbReference type="ChEBI" id="CHEBI:83834"/>
        <dbReference type="EC" id="5.2.1.8"/>
    </reaction>
</comment>
<reference evidence="11 13" key="3">
    <citation type="submission" date="2018-11" db="EMBL/GenBank/DDBJ databases">
        <authorList>
            <consortium name="Pathogen Informatics"/>
        </authorList>
    </citation>
    <scope>NUCLEOTIDE SEQUENCE [LARGE SCALE GENOMIC DNA]</scope>
    <source>
        <strain evidence="11 13">NCTC10327</strain>
    </source>
</reference>
<evidence type="ECO:0000313" key="13">
    <source>
        <dbReference type="Proteomes" id="UP000269974"/>
    </source>
</evidence>
<dbReference type="PANTHER" id="PTHR43811">
    <property type="entry name" value="FKBP-TYPE PEPTIDYL-PROLYL CIS-TRANS ISOMERASE FKPA"/>
    <property type="match status" value="1"/>
</dbReference>
<dbReference type="GO" id="GO:0003755">
    <property type="term" value="F:peptidyl-prolyl cis-trans isomerase activity"/>
    <property type="evidence" value="ECO:0007669"/>
    <property type="project" value="UniProtKB-KW"/>
</dbReference>
<dbReference type="EMBL" id="UYIO01000001">
    <property type="protein sequence ID" value="VDG76650.1"/>
    <property type="molecule type" value="Genomic_DNA"/>
</dbReference>
<evidence type="ECO:0000313" key="10">
    <source>
        <dbReference type="EMBL" id="SDE28723.1"/>
    </source>
</evidence>
<evidence type="ECO:0000256" key="6">
    <source>
        <dbReference type="PROSITE-ProRule" id="PRU00277"/>
    </source>
</evidence>
<evidence type="ECO:0000256" key="5">
    <source>
        <dbReference type="ARBA" id="ARBA00023235"/>
    </source>
</evidence>
<evidence type="ECO:0000313" key="11">
    <source>
        <dbReference type="EMBL" id="VDG76650.1"/>
    </source>
</evidence>
<organism evidence="11 13">
    <name type="scientific">Actinobaculum suis</name>
    <dbReference type="NCBI Taxonomy" id="1657"/>
    <lineage>
        <taxon>Bacteria</taxon>
        <taxon>Bacillati</taxon>
        <taxon>Actinomycetota</taxon>
        <taxon>Actinomycetes</taxon>
        <taxon>Actinomycetales</taxon>
        <taxon>Actinomycetaceae</taxon>
        <taxon>Actinobaculum</taxon>
    </lineage>
</organism>
<evidence type="ECO:0000256" key="3">
    <source>
        <dbReference type="ARBA" id="ARBA00013194"/>
    </source>
</evidence>
<keyword evidence="12" id="KW-1185">Reference proteome</keyword>
<dbReference type="SUPFAM" id="SSF54534">
    <property type="entry name" value="FKBP-like"/>
    <property type="match status" value="1"/>
</dbReference>
<evidence type="ECO:0000313" key="9">
    <source>
        <dbReference type="EMBL" id="MDY5153792.1"/>
    </source>
</evidence>
<evidence type="ECO:0000259" key="8">
    <source>
        <dbReference type="PROSITE" id="PS50059"/>
    </source>
</evidence>
<dbReference type="PROSITE" id="PS51257">
    <property type="entry name" value="PROKAR_LIPOPROTEIN"/>
    <property type="match status" value="1"/>
</dbReference>
<dbReference type="Proteomes" id="UP000269974">
    <property type="component" value="Unassembled WGS sequence"/>
</dbReference>
<feature type="signal peptide" evidence="7">
    <location>
        <begin position="1"/>
        <end position="18"/>
    </location>
</feature>
<sequence length="327" mass="33780">MRKSILAVSLAAVGLALAGCSGGANSDANASASASAEATASATESAAPVEINYTSEGMPKLAKNDAGQPILEFPTKEKPADLRVEKLEEGTGAKITAASTVVVNYVGQQWGDAKVFDSSFERGAAASFPVGGVIKGWSTVLEDSHVGDKFIVSIPPELGYGESGTQGIEPNATLAFYVEVNGAWQGDSAGQADAKVETDPDSLPVKYKGELGQPVTDLAVKEGQAAPQEITTKVIARGTGQPIKEKSMVVVQFEAVSWDNSSVAESTWKPQAQGTPSGPRVFPSDHVLFGQNLQGVPAGSRVYIGVPDPNKPDTASMGVVADIVAVY</sequence>
<comment type="similarity">
    <text evidence="2">Belongs to the FKBP-type PPIase family.</text>
</comment>
<evidence type="ECO:0000313" key="12">
    <source>
        <dbReference type="Proteomes" id="UP000182744"/>
    </source>
</evidence>
<dbReference type="OrthoDB" id="25996at2"/>
<name>A0A1B9BC79_9ACTO</name>